<evidence type="ECO:0000259" key="2">
    <source>
        <dbReference type="PROSITE" id="PS50103"/>
    </source>
</evidence>
<keyword evidence="1" id="KW-0479">Metal-binding</keyword>
<evidence type="ECO:0000313" key="4">
    <source>
        <dbReference type="Proteomes" id="UP001249851"/>
    </source>
</evidence>
<dbReference type="AlphaFoldDB" id="A0AAD9Q3J5"/>
<evidence type="ECO:0000256" key="1">
    <source>
        <dbReference type="PROSITE-ProRule" id="PRU00723"/>
    </source>
</evidence>
<dbReference type="EMBL" id="JARQWQ010000072">
    <property type="protein sequence ID" value="KAK2554107.1"/>
    <property type="molecule type" value="Genomic_DNA"/>
</dbReference>
<proteinExistence type="predicted"/>
<reference evidence="3" key="1">
    <citation type="journal article" date="2023" name="G3 (Bethesda)">
        <title>Whole genome assembly and annotation of the endangered Caribbean coral Acropora cervicornis.</title>
        <authorList>
            <person name="Selwyn J.D."/>
            <person name="Vollmer S.V."/>
        </authorList>
    </citation>
    <scope>NUCLEOTIDE SEQUENCE</scope>
    <source>
        <strain evidence="3">K2</strain>
    </source>
</reference>
<dbReference type="PANTHER" id="PTHR35558">
    <property type="entry name" value="SGNH_HYDRO DOMAIN-CONTAINING PROTEIN"/>
    <property type="match status" value="1"/>
</dbReference>
<dbReference type="PROSITE" id="PS50103">
    <property type="entry name" value="ZF_C3H1"/>
    <property type="match status" value="1"/>
</dbReference>
<organism evidence="3 4">
    <name type="scientific">Acropora cervicornis</name>
    <name type="common">Staghorn coral</name>
    <dbReference type="NCBI Taxonomy" id="6130"/>
    <lineage>
        <taxon>Eukaryota</taxon>
        <taxon>Metazoa</taxon>
        <taxon>Cnidaria</taxon>
        <taxon>Anthozoa</taxon>
        <taxon>Hexacorallia</taxon>
        <taxon>Scleractinia</taxon>
        <taxon>Astrocoeniina</taxon>
        <taxon>Acroporidae</taxon>
        <taxon>Acropora</taxon>
    </lineage>
</organism>
<feature type="zinc finger region" description="C3H1-type" evidence="1">
    <location>
        <begin position="145"/>
        <end position="173"/>
    </location>
</feature>
<keyword evidence="1" id="KW-0862">Zinc</keyword>
<name>A0AAD9Q3J5_ACRCE</name>
<dbReference type="GO" id="GO:0008270">
    <property type="term" value="F:zinc ion binding"/>
    <property type="evidence" value="ECO:0007669"/>
    <property type="project" value="UniProtKB-KW"/>
</dbReference>
<evidence type="ECO:0000313" key="3">
    <source>
        <dbReference type="EMBL" id="KAK2554107.1"/>
    </source>
</evidence>
<gene>
    <name evidence="3" type="ORF">P5673_024457</name>
</gene>
<keyword evidence="1" id="KW-0863">Zinc-finger</keyword>
<comment type="caution">
    <text evidence="3">The sequence shown here is derived from an EMBL/GenBank/DDBJ whole genome shotgun (WGS) entry which is preliminary data.</text>
</comment>
<accession>A0AAD9Q3J5</accession>
<dbReference type="InterPro" id="IPR000571">
    <property type="entry name" value="Znf_CCCH"/>
</dbReference>
<feature type="domain" description="C3H1-type" evidence="2">
    <location>
        <begin position="145"/>
        <end position="173"/>
    </location>
</feature>
<sequence length="360" mass="40887">MNVSTGLTGMNWPLRMYIRPEMTSQAHHSLLRIQYTITRVRDIKYWPRMSADLAEAEENGCLIVGNKLLFNGRVVLTSTRKIEDIVSWCEPFTYDWAFREHAAASKITDWSSLNIQLYNFHAAGASSKSHLSCQNSISSEATGFSSSDVVCRSWDRGACSSPYSSCIFAHKCSLCRGSHCSSDCHNKDRAREHKRSRSPSAKNQEALRVELVKFHLLVLSRFSFDCSEELFEWVDLPSVPTVTPLHSDQFAQELCSPPDQTQVSYAVEGIQYTITTVRDIMYWPRMSADLAEAEEIKKLKSLMTAKLVDQVKQVFHGFNYALEELCLFAKAWDLHHLTKQMGKLNLQVIQSIITKANKQG</sequence>
<dbReference type="PANTHER" id="PTHR35558:SF1">
    <property type="entry name" value="ENDONUCLEASE_EXONUCLEASE_PHOSPHATASE DOMAIN-CONTAINING PROTEIN"/>
    <property type="match status" value="1"/>
</dbReference>
<protein>
    <recommendedName>
        <fullName evidence="2">C3H1-type domain-containing protein</fullName>
    </recommendedName>
</protein>
<reference evidence="3" key="2">
    <citation type="journal article" date="2023" name="Science">
        <title>Genomic signatures of disease resistance in endangered staghorn corals.</title>
        <authorList>
            <person name="Vollmer S.V."/>
            <person name="Selwyn J.D."/>
            <person name="Despard B.A."/>
            <person name="Roesel C.L."/>
        </authorList>
    </citation>
    <scope>NUCLEOTIDE SEQUENCE</scope>
    <source>
        <strain evidence="3">K2</strain>
    </source>
</reference>
<keyword evidence="4" id="KW-1185">Reference proteome</keyword>
<dbReference type="Proteomes" id="UP001249851">
    <property type="component" value="Unassembled WGS sequence"/>
</dbReference>